<protein>
    <submittedName>
        <fullName evidence="2">Uncharacterized protein</fullName>
    </submittedName>
</protein>
<evidence type="ECO:0000256" key="1">
    <source>
        <dbReference type="SAM" id="Phobius"/>
    </source>
</evidence>
<dbReference type="Proteomes" id="UP000693892">
    <property type="component" value="Unassembled WGS sequence"/>
</dbReference>
<name>A0A916NFX1_9MICO</name>
<organism evidence="2 3">
    <name type="scientific">Leucobacter soli</name>
    <dbReference type="NCBI Taxonomy" id="2812850"/>
    <lineage>
        <taxon>Bacteria</taxon>
        <taxon>Bacillati</taxon>
        <taxon>Actinomycetota</taxon>
        <taxon>Actinomycetes</taxon>
        <taxon>Micrococcales</taxon>
        <taxon>Microbacteriaceae</taxon>
        <taxon>Leucobacter</taxon>
    </lineage>
</organism>
<reference evidence="2" key="1">
    <citation type="submission" date="2021-06" db="EMBL/GenBank/DDBJ databases">
        <authorList>
            <person name="Criscuolo A."/>
        </authorList>
    </citation>
    <scope>NUCLEOTIDE SEQUENCE</scope>
    <source>
        <strain evidence="2">CIP111803</strain>
    </source>
</reference>
<accession>A0A916NFX1</accession>
<sequence>MPTRRNPFKNPVVFIPSTLALSIAVAIGNYYIIEGLFA</sequence>
<keyword evidence="1" id="KW-1133">Transmembrane helix</keyword>
<proteinExistence type="predicted"/>
<evidence type="ECO:0000313" key="2">
    <source>
        <dbReference type="EMBL" id="CAG7600870.1"/>
    </source>
</evidence>
<dbReference type="EMBL" id="CAJVAP010000004">
    <property type="protein sequence ID" value="CAG7600870.1"/>
    <property type="molecule type" value="Genomic_DNA"/>
</dbReference>
<keyword evidence="3" id="KW-1185">Reference proteome</keyword>
<comment type="caution">
    <text evidence="2">The sequence shown here is derived from an EMBL/GenBank/DDBJ whole genome shotgun (WGS) entry which is preliminary data.</text>
</comment>
<keyword evidence="1" id="KW-0472">Membrane</keyword>
<keyword evidence="1" id="KW-0812">Transmembrane</keyword>
<dbReference type="AlphaFoldDB" id="A0A916NFX1"/>
<feature type="transmembrane region" description="Helical" evidence="1">
    <location>
        <begin position="12"/>
        <end position="33"/>
    </location>
</feature>
<evidence type="ECO:0000313" key="3">
    <source>
        <dbReference type="Proteomes" id="UP000693892"/>
    </source>
</evidence>
<gene>
    <name evidence="2" type="ORF">LEUCIP111803_00407</name>
</gene>